<dbReference type="RefSeq" id="WP_184148128.1">
    <property type="nucleotide sequence ID" value="NZ_JACHFM010000002.1"/>
</dbReference>
<keyword evidence="2" id="KW-1185">Reference proteome</keyword>
<name>A0A840SQM5_9RHOB</name>
<sequence length="86" mass="9210">MPELGDPVAGGRAANDGAKVREATLAQRICRVRVVVGERLRLDGVELTVSDTTSGDEGFLDAFEAFCGLLDPLSPSYIIVMREVLC</sequence>
<comment type="caution">
    <text evidence="1">The sequence shown here is derived from an EMBL/GenBank/DDBJ whole genome shotgun (WGS) entry which is preliminary data.</text>
</comment>
<organism evidence="1 2">
    <name type="scientific">Amaricoccus macauensis</name>
    <dbReference type="NCBI Taxonomy" id="57001"/>
    <lineage>
        <taxon>Bacteria</taxon>
        <taxon>Pseudomonadati</taxon>
        <taxon>Pseudomonadota</taxon>
        <taxon>Alphaproteobacteria</taxon>
        <taxon>Rhodobacterales</taxon>
        <taxon>Paracoccaceae</taxon>
        <taxon>Amaricoccus</taxon>
    </lineage>
</organism>
<evidence type="ECO:0000313" key="1">
    <source>
        <dbReference type="EMBL" id="MBB5221653.1"/>
    </source>
</evidence>
<proteinExistence type="predicted"/>
<accession>A0A840SQM5</accession>
<dbReference type="AlphaFoldDB" id="A0A840SQM5"/>
<evidence type="ECO:0000313" key="2">
    <source>
        <dbReference type="Proteomes" id="UP000549457"/>
    </source>
</evidence>
<protein>
    <submittedName>
        <fullName evidence="1">Uncharacterized protein</fullName>
    </submittedName>
</protein>
<reference evidence="1 2" key="1">
    <citation type="submission" date="2020-08" db="EMBL/GenBank/DDBJ databases">
        <title>Genomic Encyclopedia of Type Strains, Phase IV (KMG-IV): sequencing the most valuable type-strain genomes for metagenomic binning, comparative biology and taxonomic classification.</title>
        <authorList>
            <person name="Goeker M."/>
        </authorList>
    </citation>
    <scope>NUCLEOTIDE SEQUENCE [LARGE SCALE GENOMIC DNA]</scope>
    <source>
        <strain evidence="1 2">DSM 101730</strain>
    </source>
</reference>
<dbReference type="Proteomes" id="UP000549457">
    <property type="component" value="Unassembled WGS sequence"/>
</dbReference>
<dbReference type="EMBL" id="JACHFM010000002">
    <property type="protein sequence ID" value="MBB5221653.1"/>
    <property type="molecule type" value="Genomic_DNA"/>
</dbReference>
<gene>
    <name evidence="1" type="ORF">HNP73_001589</name>
</gene>